<evidence type="ECO:0000256" key="5">
    <source>
        <dbReference type="ARBA" id="ARBA00011996"/>
    </source>
</evidence>
<dbReference type="InterPro" id="IPR013815">
    <property type="entry name" value="ATP_grasp_subdomain_1"/>
</dbReference>
<keyword evidence="19" id="KW-0670">Pyruvate</keyword>
<sequence length="765" mass="80320">MSASTTDTALVRGLDTLRAADAPAVGGKAANLGELIASGFPVPPGFVLPADAYLDAMAATGVRDELRALHDRALTATDPADLDALCAEAAAKVRAAGMPDRLADAVRAAYAALGTDGHEAFVAVRSSAVGEDSADDSFAGMNATFTNVRGAEELIGRIIDCWASAYGQRVVAYRAGRGSAAEPAVAVVVQVMVAAERAGVAFTAHPVTGRTDVVVVEAALGQGEVVVSGAVQPDTYELAATPGTPLRGMHIGEQTHEIVRGPDGVDIAVDLDPELARARVLDDEQAAAVARLALRVQEHFGVPQDVEWAFHGDALWLLQARPITTLAGDRSRRPLVTGLPASPGRASGPVRVLTSPEEGARLQTGDVLVAPMTNPDWLPTVRRAAALVTDSGGTTCHAAIVARELGVPCVVGARDATTVLHDGQAVTVDGGTGEITAGAAAKAASEPVSAAPATTTPRTPPARVDVPIATKLYVNLAMPDQAAAVAAGPVDGVGLVRAEFMLTEALGGRHPREVIARGEQQLFVDVMTASLLKITEAFAPRPVVYRTTDLRSNEFRGLAGGESHEPVEHNPMIGYRGAYRYLREPDLFALELQVLAQVRERTPNLHLMIPFVRTRWELEACLELVDASPLRHHRGLHRWVMAEVPSVLHRLPEYVELGIDGVSIGSNDLTQLMLGVDRDSTECAELYDETDEAVLAAVRDIVATARQLGITSSLCGQAPSVHPGYVDHLVEAGITSVSVNPDAVPAARAAIAAAERRLLLDAARR</sequence>
<comment type="catalytic activity">
    <reaction evidence="14 15">
        <text>pyruvate + ATP + H2O = phosphoenolpyruvate + AMP + phosphate + 2 H(+)</text>
        <dbReference type="Rhea" id="RHEA:11364"/>
        <dbReference type="ChEBI" id="CHEBI:15361"/>
        <dbReference type="ChEBI" id="CHEBI:15377"/>
        <dbReference type="ChEBI" id="CHEBI:15378"/>
        <dbReference type="ChEBI" id="CHEBI:30616"/>
        <dbReference type="ChEBI" id="CHEBI:43474"/>
        <dbReference type="ChEBI" id="CHEBI:58702"/>
        <dbReference type="ChEBI" id="CHEBI:456215"/>
        <dbReference type="EC" id="2.7.9.2"/>
    </reaction>
</comment>
<keyword evidence="12 15" id="KW-0460">Magnesium</keyword>
<dbReference type="PIRSF" id="PIRSF000854">
    <property type="entry name" value="PEP_synthase"/>
    <property type="match status" value="1"/>
</dbReference>
<name>A0A1M6V116_PSETH</name>
<dbReference type="Gene3D" id="3.30.1490.20">
    <property type="entry name" value="ATP-grasp fold, A domain"/>
    <property type="match status" value="1"/>
</dbReference>
<evidence type="ECO:0000313" key="20">
    <source>
        <dbReference type="Proteomes" id="UP000184363"/>
    </source>
</evidence>
<keyword evidence="20" id="KW-1185">Reference proteome</keyword>
<evidence type="ECO:0000256" key="4">
    <source>
        <dbReference type="ARBA" id="ARBA00007837"/>
    </source>
</evidence>
<dbReference type="AlphaFoldDB" id="A0A1M6V116"/>
<gene>
    <name evidence="19" type="ORF">SAMN05443637_111131</name>
</gene>
<evidence type="ECO:0000256" key="14">
    <source>
        <dbReference type="ARBA" id="ARBA00047700"/>
    </source>
</evidence>
<dbReference type="PANTHER" id="PTHR43030">
    <property type="entry name" value="PHOSPHOENOLPYRUVATE SYNTHASE"/>
    <property type="match status" value="1"/>
</dbReference>
<keyword evidence="10 15" id="KW-0418">Kinase</keyword>
<evidence type="ECO:0000256" key="15">
    <source>
        <dbReference type="PIRNR" id="PIRNR000854"/>
    </source>
</evidence>
<dbReference type="Gene3D" id="3.30.470.20">
    <property type="entry name" value="ATP-grasp fold, B domain"/>
    <property type="match status" value="1"/>
</dbReference>
<dbReference type="OrthoDB" id="9765468at2"/>
<dbReference type="PANTHER" id="PTHR43030:SF1">
    <property type="entry name" value="PHOSPHOENOLPYRUVATE SYNTHASE"/>
    <property type="match status" value="1"/>
</dbReference>
<reference evidence="19 20" key="1">
    <citation type="submission" date="2016-11" db="EMBL/GenBank/DDBJ databases">
        <authorList>
            <person name="Jaros S."/>
            <person name="Januszkiewicz K."/>
            <person name="Wedrychowicz H."/>
        </authorList>
    </citation>
    <scope>NUCLEOTIDE SEQUENCE [LARGE SCALE GENOMIC DNA]</scope>
    <source>
        <strain evidence="19 20">DSM 43832</strain>
    </source>
</reference>
<dbReference type="Pfam" id="PF01326">
    <property type="entry name" value="PPDK_N"/>
    <property type="match status" value="1"/>
</dbReference>
<evidence type="ECO:0000256" key="8">
    <source>
        <dbReference type="ARBA" id="ARBA00022723"/>
    </source>
</evidence>
<dbReference type="InterPro" id="IPR000121">
    <property type="entry name" value="PEP_util_C"/>
</dbReference>
<evidence type="ECO:0000256" key="13">
    <source>
        <dbReference type="ARBA" id="ARBA00033470"/>
    </source>
</evidence>
<dbReference type="GO" id="GO:0046872">
    <property type="term" value="F:metal ion binding"/>
    <property type="evidence" value="ECO:0007669"/>
    <property type="project" value="UniProtKB-KW"/>
</dbReference>
<evidence type="ECO:0000256" key="11">
    <source>
        <dbReference type="ARBA" id="ARBA00022840"/>
    </source>
</evidence>
<dbReference type="EMBL" id="FRAP01000011">
    <property type="protein sequence ID" value="SHK75128.1"/>
    <property type="molecule type" value="Genomic_DNA"/>
</dbReference>
<dbReference type="Proteomes" id="UP000184363">
    <property type="component" value="Unassembled WGS sequence"/>
</dbReference>
<evidence type="ECO:0000256" key="3">
    <source>
        <dbReference type="ARBA" id="ARBA00004742"/>
    </source>
</evidence>
<dbReference type="SUPFAM" id="SSF56059">
    <property type="entry name" value="Glutathione synthetase ATP-binding domain-like"/>
    <property type="match status" value="1"/>
</dbReference>
<dbReference type="PROSITE" id="PS00370">
    <property type="entry name" value="PEP_ENZYMES_PHOS_SITE"/>
    <property type="match status" value="1"/>
</dbReference>
<evidence type="ECO:0000256" key="10">
    <source>
        <dbReference type="ARBA" id="ARBA00022777"/>
    </source>
</evidence>
<evidence type="ECO:0000259" key="16">
    <source>
        <dbReference type="Pfam" id="PF00391"/>
    </source>
</evidence>
<dbReference type="UniPathway" id="UPA00138"/>
<proteinExistence type="inferred from homology"/>
<evidence type="ECO:0000256" key="6">
    <source>
        <dbReference type="ARBA" id="ARBA00021623"/>
    </source>
</evidence>
<dbReference type="InterPro" id="IPR036637">
    <property type="entry name" value="Phosphohistidine_dom_sf"/>
</dbReference>
<comment type="similarity">
    <text evidence="4 15">Belongs to the PEP-utilizing enzyme family.</text>
</comment>
<evidence type="ECO:0000256" key="1">
    <source>
        <dbReference type="ARBA" id="ARBA00001946"/>
    </source>
</evidence>
<keyword evidence="8 15" id="KW-0479">Metal-binding</keyword>
<evidence type="ECO:0000256" key="12">
    <source>
        <dbReference type="ARBA" id="ARBA00022842"/>
    </source>
</evidence>
<feature type="domain" description="PEP-utilising enzyme mobile" evidence="16">
    <location>
        <begin position="363"/>
        <end position="433"/>
    </location>
</feature>
<dbReference type="GO" id="GO:0008986">
    <property type="term" value="F:pyruvate, water dikinase activity"/>
    <property type="evidence" value="ECO:0007669"/>
    <property type="project" value="UniProtKB-EC"/>
</dbReference>
<comment type="cofactor">
    <cofactor evidence="1 15">
        <name>Mg(2+)</name>
        <dbReference type="ChEBI" id="CHEBI:18420"/>
    </cofactor>
</comment>
<evidence type="ECO:0000259" key="18">
    <source>
        <dbReference type="Pfam" id="PF02896"/>
    </source>
</evidence>
<evidence type="ECO:0000256" key="2">
    <source>
        <dbReference type="ARBA" id="ARBA00002988"/>
    </source>
</evidence>
<dbReference type="InterPro" id="IPR018274">
    <property type="entry name" value="PEP_util_AS"/>
</dbReference>
<keyword evidence="7 15" id="KW-0808">Transferase</keyword>
<keyword evidence="11 15" id="KW-0067">ATP-binding</keyword>
<dbReference type="Gene3D" id="3.50.30.10">
    <property type="entry name" value="Phosphohistidine domain"/>
    <property type="match status" value="1"/>
</dbReference>
<keyword evidence="9 15" id="KW-0547">Nucleotide-binding</keyword>
<dbReference type="InterPro" id="IPR008279">
    <property type="entry name" value="PEP-util_enz_mobile_dom"/>
</dbReference>
<dbReference type="Pfam" id="PF02896">
    <property type="entry name" value="PEP-utilizers_C"/>
    <property type="match status" value="1"/>
</dbReference>
<dbReference type="EC" id="2.7.9.2" evidence="5 15"/>
<dbReference type="GO" id="GO:0006094">
    <property type="term" value="P:gluconeogenesis"/>
    <property type="evidence" value="ECO:0007669"/>
    <property type="project" value="UniProtKB-UniPathway"/>
</dbReference>
<dbReference type="STRING" id="1848.SAMN05443637_111131"/>
<evidence type="ECO:0000256" key="9">
    <source>
        <dbReference type="ARBA" id="ARBA00022741"/>
    </source>
</evidence>
<evidence type="ECO:0000259" key="17">
    <source>
        <dbReference type="Pfam" id="PF01326"/>
    </source>
</evidence>
<comment type="function">
    <text evidence="2 15">Catalyzes the phosphorylation of pyruvate to phosphoenolpyruvate.</text>
</comment>
<evidence type="ECO:0000313" key="19">
    <source>
        <dbReference type="EMBL" id="SHK75128.1"/>
    </source>
</evidence>
<feature type="domain" description="PEP-utilising enzyme C-terminal" evidence="18">
    <location>
        <begin position="461"/>
        <end position="755"/>
    </location>
</feature>
<dbReference type="SUPFAM" id="SSF51621">
    <property type="entry name" value="Phosphoenolpyruvate/pyruvate domain"/>
    <property type="match status" value="1"/>
</dbReference>
<evidence type="ECO:0000256" key="7">
    <source>
        <dbReference type="ARBA" id="ARBA00022679"/>
    </source>
</evidence>
<dbReference type="SUPFAM" id="SSF52009">
    <property type="entry name" value="Phosphohistidine domain"/>
    <property type="match status" value="1"/>
</dbReference>
<dbReference type="InterPro" id="IPR015813">
    <property type="entry name" value="Pyrv/PenolPyrv_kinase-like_dom"/>
</dbReference>
<organism evidence="19 20">
    <name type="scientific">Pseudonocardia thermophila</name>
    <dbReference type="NCBI Taxonomy" id="1848"/>
    <lineage>
        <taxon>Bacteria</taxon>
        <taxon>Bacillati</taxon>
        <taxon>Actinomycetota</taxon>
        <taxon>Actinomycetes</taxon>
        <taxon>Pseudonocardiales</taxon>
        <taxon>Pseudonocardiaceae</taxon>
        <taxon>Pseudonocardia</taxon>
    </lineage>
</organism>
<comment type="pathway">
    <text evidence="3 15">Carbohydrate biosynthesis; gluconeogenesis.</text>
</comment>
<dbReference type="GO" id="GO:0005524">
    <property type="term" value="F:ATP binding"/>
    <property type="evidence" value="ECO:0007669"/>
    <property type="project" value="UniProtKB-KW"/>
</dbReference>
<dbReference type="NCBIfam" id="NF005057">
    <property type="entry name" value="PRK06464.1"/>
    <property type="match status" value="1"/>
</dbReference>
<accession>A0A1M6V116</accession>
<protein>
    <recommendedName>
        <fullName evidence="6 15">Phosphoenolpyruvate synthase</fullName>
        <shortName evidence="15">PEP synthase</shortName>
        <ecNumber evidence="5 15">2.7.9.2</ecNumber>
    </recommendedName>
    <alternativeName>
        <fullName evidence="13 15">Pyruvate, water dikinase</fullName>
    </alternativeName>
</protein>
<dbReference type="InterPro" id="IPR002192">
    <property type="entry name" value="PPDK_AMP/ATP-bd"/>
</dbReference>
<dbReference type="InterPro" id="IPR006319">
    <property type="entry name" value="PEP_synth"/>
</dbReference>
<dbReference type="RefSeq" id="WP_073457841.1">
    <property type="nucleotide sequence ID" value="NZ_FRAP01000011.1"/>
</dbReference>
<feature type="domain" description="Pyruvate phosphate dikinase AMP/ATP-binding" evidence="17">
    <location>
        <begin position="23"/>
        <end position="329"/>
    </location>
</feature>
<dbReference type="InterPro" id="IPR040442">
    <property type="entry name" value="Pyrv_kinase-like_dom_sf"/>
</dbReference>
<dbReference type="Pfam" id="PF00391">
    <property type="entry name" value="PEP-utilizers"/>
    <property type="match status" value="1"/>
</dbReference>
<dbReference type="Gene3D" id="3.20.20.60">
    <property type="entry name" value="Phosphoenolpyruvate-binding domains"/>
    <property type="match status" value="1"/>
</dbReference>